<organism evidence="1">
    <name type="scientific">Arundo donax</name>
    <name type="common">Giant reed</name>
    <name type="synonym">Donax arundinaceus</name>
    <dbReference type="NCBI Taxonomy" id="35708"/>
    <lineage>
        <taxon>Eukaryota</taxon>
        <taxon>Viridiplantae</taxon>
        <taxon>Streptophyta</taxon>
        <taxon>Embryophyta</taxon>
        <taxon>Tracheophyta</taxon>
        <taxon>Spermatophyta</taxon>
        <taxon>Magnoliopsida</taxon>
        <taxon>Liliopsida</taxon>
        <taxon>Poales</taxon>
        <taxon>Poaceae</taxon>
        <taxon>PACMAD clade</taxon>
        <taxon>Arundinoideae</taxon>
        <taxon>Arundineae</taxon>
        <taxon>Arundo</taxon>
    </lineage>
</organism>
<dbReference type="EMBL" id="GBRH01160564">
    <property type="protein sequence ID" value="JAE37332.1"/>
    <property type="molecule type" value="Transcribed_RNA"/>
</dbReference>
<reference evidence="1" key="1">
    <citation type="submission" date="2014-09" db="EMBL/GenBank/DDBJ databases">
        <authorList>
            <person name="Magalhaes I.L.F."/>
            <person name="Oliveira U."/>
            <person name="Santos F.R."/>
            <person name="Vidigal T.H.D.A."/>
            <person name="Brescovit A.D."/>
            <person name="Santos A.J."/>
        </authorList>
    </citation>
    <scope>NUCLEOTIDE SEQUENCE</scope>
    <source>
        <tissue evidence="1">Shoot tissue taken approximately 20 cm above the soil surface</tissue>
    </source>
</reference>
<sequence length="19" mass="1987">MLQPSLSGLGLLTDNEVSI</sequence>
<accession>A0A0A9HKQ5</accession>
<dbReference type="AlphaFoldDB" id="A0A0A9HKQ5"/>
<evidence type="ECO:0000313" key="1">
    <source>
        <dbReference type="EMBL" id="JAE37332.1"/>
    </source>
</evidence>
<reference evidence="1" key="2">
    <citation type="journal article" date="2015" name="Data Brief">
        <title>Shoot transcriptome of the giant reed, Arundo donax.</title>
        <authorList>
            <person name="Barrero R.A."/>
            <person name="Guerrero F.D."/>
            <person name="Moolhuijzen P."/>
            <person name="Goolsby J.A."/>
            <person name="Tidwell J."/>
            <person name="Bellgard S.E."/>
            <person name="Bellgard M.I."/>
        </authorList>
    </citation>
    <scope>NUCLEOTIDE SEQUENCE</scope>
    <source>
        <tissue evidence="1">Shoot tissue taken approximately 20 cm above the soil surface</tissue>
    </source>
</reference>
<proteinExistence type="predicted"/>
<protein>
    <submittedName>
        <fullName evidence="1">Uncharacterized protein</fullName>
    </submittedName>
</protein>
<name>A0A0A9HKQ5_ARUDO</name>